<keyword evidence="1 2" id="KW-0238">DNA-binding</keyword>
<name>A0A6H9Z4J4_9ACTN</name>
<dbReference type="InterPro" id="IPR009057">
    <property type="entry name" value="Homeodomain-like_sf"/>
</dbReference>
<dbReference type="PRINTS" id="PR00455">
    <property type="entry name" value="HTHTETR"/>
</dbReference>
<evidence type="ECO:0000313" key="5">
    <source>
        <dbReference type="Proteomes" id="UP000468735"/>
    </source>
</evidence>
<dbReference type="PANTHER" id="PTHR30055">
    <property type="entry name" value="HTH-TYPE TRANSCRIPTIONAL REGULATOR RUTR"/>
    <property type="match status" value="1"/>
</dbReference>
<dbReference type="RefSeq" id="WP_151556764.1">
    <property type="nucleotide sequence ID" value="NZ_WBMT01000001.1"/>
</dbReference>
<dbReference type="PROSITE" id="PS50977">
    <property type="entry name" value="HTH_TETR_2"/>
    <property type="match status" value="1"/>
</dbReference>
<dbReference type="InterPro" id="IPR050109">
    <property type="entry name" value="HTH-type_TetR-like_transc_reg"/>
</dbReference>
<evidence type="ECO:0000313" key="4">
    <source>
        <dbReference type="EMBL" id="KAB2352188.1"/>
    </source>
</evidence>
<proteinExistence type="predicted"/>
<dbReference type="AlphaFoldDB" id="A0A6H9Z4J4"/>
<dbReference type="EMBL" id="WBMT01000001">
    <property type="protein sequence ID" value="KAB2352188.1"/>
    <property type="molecule type" value="Genomic_DNA"/>
</dbReference>
<dbReference type="Proteomes" id="UP000468735">
    <property type="component" value="Unassembled WGS sequence"/>
</dbReference>
<dbReference type="SUPFAM" id="SSF48498">
    <property type="entry name" value="Tetracyclin repressor-like, C-terminal domain"/>
    <property type="match status" value="1"/>
</dbReference>
<dbReference type="InterPro" id="IPR036271">
    <property type="entry name" value="Tet_transcr_reg_TetR-rel_C_sf"/>
</dbReference>
<dbReference type="GO" id="GO:0000976">
    <property type="term" value="F:transcription cis-regulatory region binding"/>
    <property type="evidence" value="ECO:0007669"/>
    <property type="project" value="TreeGrafter"/>
</dbReference>
<dbReference type="OrthoDB" id="3784817at2"/>
<accession>A0A6H9Z4J4</accession>
<feature type="domain" description="HTH tetR-type" evidence="3">
    <location>
        <begin position="5"/>
        <end position="65"/>
    </location>
</feature>
<dbReference type="Pfam" id="PF00440">
    <property type="entry name" value="TetR_N"/>
    <property type="match status" value="1"/>
</dbReference>
<dbReference type="GO" id="GO:0003700">
    <property type="term" value="F:DNA-binding transcription factor activity"/>
    <property type="evidence" value="ECO:0007669"/>
    <property type="project" value="TreeGrafter"/>
</dbReference>
<comment type="caution">
    <text evidence="4">The sequence shown here is derived from an EMBL/GenBank/DDBJ whole genome shotgun (WGS) entry which is preliminary data.</text>
</comment>
<sequence length="233" mass="25278">MADQGEVRQRIIDAATRLLQDQGREAVTTRAVSAAAGVQSPTLYRLFTDMNGLLEAVASEGFARYLADKHAQGLSADPVEDLRRGWDLHVEFGLRNSAQYLLMYGQPIPGHRHPAAEQGLQRLRMLIERIAAAGRLVVGVETAISMMHAACVGITMNLIETPHEERDPALADRLREAVLAAITKTVPDSPPAVAERAVALKAVLDDTAGLYSAGERALMNELLDRAADHTPTR</sequence>
<evidence type="ECO:0000256" key="1">
    <source>
        <dbReference type="ARBA" id="ARBA00023125"/>
    </source>
</evidence>
<keyword evidence="5" id="KW-1185">Reference proteome</keyword>
<dbReference type="PANTHER" id="PTHR30055:SF220">
    <property type="entry name" value="TETR-FAMILY REGULATORY PROTEIN"/>
    <property type="match status" value="1"/>
</dbReference>
<evidence type="ECO:0000259" key="3">
    <source>
        <dbReference type="PROSITE" id="PS50977"/>
    </source>
</evidence>
<organism evidence="4 5">
    <name type="scientific">Actinomadura rudentiformis</name>
    <dbReference type="NCBI Taxonomy" id="359158"/>
    <lineage>
        <taxon>Bacteria</taxon>
        <taxon>Bacillati</taxon>
        <taxon>Actinomycetota</taxon>
        <taxon>Actinomycetes</taxon>
        <taxon>Streptosporangiales</taxon>
        <taxon>Thermomonosporaceae</taxon>
        <taxon>Actinomadura</taxon>
    </lineage>
</organism>
<dbReference type="InterPro" id="IPR001647">
    <property type="entry name" value="HTH_TetR"/>
</dbReference>
<dbReference type="Gene3D" id="1.10.357.10">
    <property type="entry name" value="Tetracycline Repressor, domain 2"/>
    <property type="match status" value="1"/>
</dbReference>
<dbReference type="SUPFAM" id="SSF46689">
    <property type="entry name" value="Homeodomain-like"/>
    <property type="match status" value="1"/>
</dbReference>
<reference evidence="4 5" key="1">
    <citation type="submission" date="2019-09" db="EMBL/GenBank/DDBJ databases">
        <title>Actinomadura physcomitrii sp. nov., a novel actinomycete isolated from moss [Physcomitrium sphaericum (Ludw) Fuernr].</title>
        <authorList>
            <person name="Zhuang X."/>
            <person name="Liu C."/>
        </authorList>
    </citation>
    <scope>NUCLEOTIDE SEQUENCE [LARGE SCALE GENOMIC DNA]</scope>
    <source>
        <strain evidence="4 5">HMC1</strain>
    </source>
</reference>
<evidence type="ECO:0000256" key="2">
    <source>
        <dbReference type="PROSITE-ProRule" id="PRU00335"/>
    </source>
</evidence>
<feature type="DNA-binding region" description="H-T-H motif" evidence="2">
    <location>
        <begin position="28"/>
        <end position="47"/>
    </location>
</feature>
<gene>
    <name evidence="4" type="ORF">F8566_00260</name>
</gene>
<protein>
    <submittedName>
        <fullName evidence="4">TetR/AcrR family transcriptional regulator</fullName>
    </submittedName>
</protein>